<protein>
    <submittedName>
        <fullName evidence="3">Uncharacterized protein</fullName>
    </submittedName>
</protein>
<keyword evidence="4" id="KW-1185">Reference proteome</keyword>
<feature type="compositionally biased region" description="Low complexity" evidence="1">
    <location>
        <begin position="174"/>
        <end position="186"/>
    </location>
</feature>
<keyword evidence="2" id="KW-0812">Transmembrane</keyword>
<comment type="caution">
    <text evidence="3">The sequence shown here is derived from an EMBL/GenBank/DDBJ whole genome shotgun (WGS) entry which is preliminary data.</text>
</comment>
<dbReference type="AlphaFoldDB" id="A0A263D8W9"/>
<feature type="region of interest" description="Disordered" evidence="1">
    <location>
        <begin position="48"/>
        <end position="77"/>
    </location>
</feature>
<dbReference type="RefSeq" id="WP_094860733.1">
    <property type="nucleotide sequence ID" value="NZ_NKYE01000001.1"/>
</dbReference>
<evidence type="ECO:0000256" key="2">
    <source>
        <dbReference type="SAM" id="Phobius"/>
    </source>
</evidence>
<feature type="compositionally biased region" description="Basic and acidic residues" evidence="1">
    <location>
        <begin position="1"/>
        <end position="12"/>
    </location>
</feature>
<feature type="transmembrane region" description="Helical" evidence="2">
    <location>
        <begin position="83"/>
        <end position="104"/>
    </location>
</feature>
<sequence>MRDRRHSQRDTDSAGDIMQLENTRLEDVIDSELAEDDMVDDEYLREVFAEPRKYLPPPRSRSAREPEGPPREPESPLARRSKLVGLVLAAALLSGSIVGAALIADQRSEGSVQAADPDEIVGAAALGVFAAPDGPDAPPPVPPAAPDPAPPTTTVPVSADTPQVPQPADPGPGAPAEGNGPAAPVPSGQSGRADLDRPSSGDHLSLVREFYRLVSANPQEALALLAPDLRADQPGELVRAWSSMASVTLSEARLRGDGSVLAVVMMVQPDGEKLRVTQLLSFDDGPQHLISQARLLSAQNV</sequence>
<organism evidence="3 4">
    <name type="scientific">Amycolatopsis antarctica</name>
    <dbReference type="NCBI Taxonomy" id="1854586"/>
    <lineage>
        <taxon>Bacteria</taxon>
        <taxon>Bacillati</taxon>
        <taxon>Actinomycetota</taxon>
        <taxon>Actinomycetes</taxon>
        <taxon>Pseudonocardiales</taxon>
        <taxon>Pseudonocardiaceae</taxon>
        <taxon>Amycolatopsis</taxon>
    </lineage>
</organism>
<feature type="compositionally biased region" description="Basic and acidic residues" evidence="1">
    <location>
        <begin position="62"/>
        <end position="74"/>
    </location>
</feature>
<feature type="compositionally biased region" description="Pro residues" evidence="1">
    <location>
        <begin position="164"/>
        <end position="173"/>
    </location>
</feature>
<name>A0A263D8W9_9PSEU</name>
<evidence type="ECO:0000313" key="4">
    <source>
        <dbReference type="Proteomes" id="UP000242444"/>
    </source>
</evidence>
<proteinExistence type="predicted"/>
<feature type="compositionally biased region" description="Pro residues" evidence="1">
    <location>
        <begin position="135"/>
        <end position="153"/>
    </location>
</feature>
<dbReference type="InParanoid" id="A0A263D8W9"/>
<dbReference type="Proteomes" id="UP000242444">
    <property type="component" value="Unassembled WGS sequence"/>
</dbReference>
<dbReference type="EMBL" id="NKYE01000001">
    <property type="protein sequence ID" value="OZM74952.1"/>
    <property type="molecule type" value="Genomic_DNA"/>
</dbReference>
<reference evidence="3 4" key="1">
    <citation type="submission" date="2017-07" db="EMBL/GenBank/DDBJ databases">
        <title>Amycolatopsis antarcticus sp. nov., isolated from the surface of an Antarcticus brown macroalga.</title>
        <authorList>
            <person name="Wang J."/>
            <person name="Leiva S."/>
            <person name="Huang J."/>
            <person name="Huang Y."/>
        </authorList>
    </citation>
    <scope>NUCLEOTIDE SEQUENCE [LARGE SCALE GENOMIC DNA]</scope>
    <source>
        <strain evidence="3 4">AU-G6</strain>
    </source>
</reference>
<evidence type="ECO:0000256" key="1">
    <source>
        <dbReference type="SAM" id="MobiDB-lite"/>
    </source>
</evidence>
<keyword evidence="2" id="KW-0472">Membrane</keyword>
<gene>
    <name evidence="3" type="ORF">CFN78_01760</name>
</gene>
<feature type="compositionally biased region" description="Low complexity" evidence="1">
    <location>
        <begin position="154"/>
        <end position="163"/>
    </location>
</feature>
<feature type="region of interest" description="Disordered" evidence="1">
    <location>
        <begin position="1"/>
        <end position="23"/>
    </location>
</feature>
<accession>A0A263D8W9</accession>
<evidence type="ECO:0000313" key="3">
    <source>
        <dbReference type="EMBL" id="OZM74952.1"/>
    </source>
</evidence>
<dbReference type="OrthoDB" id="3609074at2"/>
<keyword evidence="2" id="KW-1133">Transmembrane helix</keyword>
<feature type="region of interest" description="Disordered" evidence="1">
    <location>
        <begin position="131"/>
        <end position="201"/>
    </location>
</feature>